<evidence type="ECO:0000313" key="2">
    <source>
        <dbReference type="Proteomes" id="UP000254919"/>
    </source>
</evidence>
<protein>
    <recommendedName>
        <fullName evidence="3">AIPR protein</fullName>
    </recommendedName>
</protein>
<gene>
    <name evidence="1" type="ORF">NCTC13291_04479</name>
</gene>
<sequence>MKPSKIIIKYEHVAEQTHGSVKRLVGFVQAKSLLTLFDAVDLDANPRSAKWGQVTEAIVESIKRDPDIFPFKTKGVLIGSSEYEALQRQRYEVRFADPTTEGILDGGHNMLGIGTHILTTALNDEKATKKIKNWETFKDAWRASRDAIEAVRDELNFLVPVEVLVPADLEDDAIILDFRSELLEICAARNNNAELTLETKANQKGFYDAIKSALPPNVRDRIEWKSNMAGGDVKVRDIVALAWIPLSLLPSLPVKAPAPQNIYRNKGECAKLFDDLMSNANVSTRAADGPLHALNNEAVRSAIAVLGDLPALYDKIYTDFPAAYNTAGGHFGRIGIVRMYDPMKKADKNRKYMRTQPETHFTEQEVDYSYPDGLIMPLVWGLRALMTVKDGKVVWCTDPTSFLDRNLKDIAQNYKLVLEMSRFDPQKLGKNEASYGFAVSQFETALLKESRAAA</sequence>
<dbReference type="AlphaFoldDB" id="A0A379PP23"/>
<name>A0A379PP23_9PROT</name>
<dbReference type="RefSeq" id="WP_026033621.1">
    <property type="nucleotide sequence ID" value="NZ_AP031465.1"/>
</dbReference>
<reference evidence="1 2" key="1">
    <citation type="submission" date="2018-06" db="EMBL/GenBank/DDBJ databases">
        <authorList>
            <consortium name="Pathogen Informatics"/>
            <person name="Doyle S."/>
        </authorList>
    </citation>
    <scope>NUCLEOTIDE SEQUENCE [LARGE SCALE GENOMIC DNA]</scope>
    <source>
        <strain evidence="1 2">NCTC13291</strain>
    </source>
</reference>
<accession>A0A379PP23</accession>
<evidence type="ECO:0008006" key="3">
    <source>
        <dbReference type="Google" id="ProtNLM"/>
    </source>
</evidence>
<dbReference type="Proteomes" id="UP000254919">
    <property type="component" value="Unassembled WGS sequence"/>
</dbReference>
<dbReference type="EMBL" id="UGVN01000003">
    <property type="protein sequence ID" value="SUE95591.1"/>
    <property type="molecule type" value="Genomic_DNA"/>
</dbReference>
<proteinExistence type="predicted"/>
<organism evidence="1 2">
    <name type="scientific">Roseomonas mucosa</name>
    <dbReference type="NCBI Taxonomy" id="207340"/>
    <lineage>
        <taxon>Bacteria</taxon>
        <taxon>Pseudomonadati</taxon>
        <taxon>Pseudomonadota</taxon>
        <taxon>Alphaproteobacteria</taxon>
        <taxon>Acetobacterales</taxon>
        <taxon>Roseomonadaceae</taxon>
        <taxon>Roseomonas</taxon>
    </lineage>
</organism>
<dbReference type="GeneID" id="99631898"/>
<evidence type="ECO:0000313" key="1">
    <source>
        <dbReference type="EMBL" id="SUE95591.1"/>
    </source>
</evidence>